<reference evidence="2" key="1">
    <citation type="submission" date="2023-06" db="EMBL/GenBank/DDBJ databases">
        <title>MT1 and MT2 Draft Genomes of Novel Species.</title>
        <authorList>
            <person name="Venkateswaran K."/>
        </authorList>
    </citation>
    <scope>NUCLEOTIDE SEQUENCE</scope>
    <source>
        <strain evidence="2">F6_8S_P_1B</strain>
    </source>
</reference>
<evidence type="ECO:0000256" key="1">
    <source>
        <dbReference type="SAM" id="MobiDB-lite"/>
    </source>
</evidence>
<feature type="compositionally biased region" description="Basic and acidic residues" evidence="1">
    <location>
        <begin position="1"/>
        <end position="20"/>
    </location>
</feature>
<evidence type="ECO:0000313" key="3">
    <source>
        <dbReference type="Proteomes" id="UP001174208"/>
    </source>
</evidence>
<feature type="compositionally biased region" description="Low complexity" evidence="1">
    <location>
        <begin position="109"/>
        <end position="120"/>
    </location>
</feature>
<protein>
    <submittedName>
        <fullName evidence="2">Uncharacterized protein</fullName>
    </submittedName>
</protein>
<organism evidence="2 3">
    <name type="scientific">Leifsonia williamsii</name>
    <dbReference type="NCBI Taxonomy" id="3035919"/>
    <lineage>
        <taxon>Bacteria</taxon>
        <taxon>Bacillati</taxon>
        <taxon>Actinomycetota</taxon>
        <taxon>Actinomycetes</taxon>
        <taxon>Micrococcales</taxon>
        <taxon>Microbacteriaceae</taxon>
        <taxon>Leifsonia</taxon>
    </lineage>
</organism>
<feature type="region of interest" description="Disordered" evidence="1">
    <location>
        <begin position="1"/>
        <end position="127"/>
    </location>
</feature>
<accession>A0ABT8K7D7</accession>
<comment type="caution">
    <text evidence="2">The sequence shown here is derived from an EMBL/GenBank/DDBJ whole genome shotgun (WGS) entry which is preliminary data.</text>
</comment>
<dbReference type="EMBL" id="JAROCF010000001">
    <property type="protein sequence ID" value="MDN4613062.1"/>
    <property type="molecule type" value="Genomic_DNA"/>
</dbReference>
<name>A0ABT8K7D7_9MICO</name>
<dbReference type="RefSeq" id="WP_301209875.1">
    <property type="nucleotide sequence ID" value="NZ_JAROCF010000001.1"/>
</dbReference>
<keyword evidence="3" id="KW-1185">Reference proteome</keyword>
<evidence type="ECO:0000313" key="2">
    <source>
        <dbReference type="EMBL" id="MDN4613062.1"/>
    </source>
</evidence>
<sequence length="127" mass="12753">MERGNTKHGPAQDEQLKHEAQSIVQGHGGSSHVEEWRQTEPMPDDTDDAEVIAASGIDGEERDAGAPVSGASPATDADLGGEDEVIFSTETEGGAGDETPAGQGGGTVADAPGAEEAATAGDEEATP</sequence>
<proteinExistence type="predicted"/>
<dbReference type="Proteomes" id="UP001174208">
    <property type="component" value="Unassembled WGS sequence"/>
</dbReference>
<gene>
    <name evidence="2" type="ORF">P5G50_01245</name>
</gene>